<dbReference type="PIRSF" id="PIRSF004553">
    <property type="entry name" value="CHP00095"/>
    <property type="match status" value="1"/>
</dbReference>
<keyword evidence="1 3" id="KW-0489">Methyltransferase</keyword>
<comment type="caution">
    <text evidence="3">The sequence shown here is derived from an EMBL/GenBank/DDBJ whole genome shotgun (WGS) entry which is preliminary data.</text>
</comment>
<gene>
    <name evidence="3" type="ORF">UY40_C0015G0011</name>
</gene>
<dbReference type="Gene3D" id="3.40.50.150">
    <property type="entry name" value="Vaccinia Virus protein VP39"/>
    <property type="match status" value="1"/>
</dbReference>
<dbReference type="EMBL" id="LCPW01000015">
    <property type="protein sequence ID" value="KKW05565.1"/>
    <property type="molecule type" value="Genomic_DNA"/>
</dbReference>
<protein>
    <submittedName>
        <fullName evidence="3">Methyltransferase small</fullName>
    </submittedName>
</protein>
<dbReference type="Proteomes" id="UP000034119">
    <property type="component" value="Unassembled WGS sequence"/>
</dbReference>
<dbReference type="GO" id="GO:0031167">
    <property type="term" value="P:rRNA methylation"/>
    <property type="evidence" value="ECO:0007669"/>
    <property type="project" value="InterPro"/>
</dbReference>
<dbReference type="STRING" id="1618342.UY40_C0015G0011"/>
<dbReference type="GO" id="GO:0003676">
    <property type="term" value="F:nucleic acid binding"/>
    <property type="evidence" value="ECO:0007669"/>
    <property type="project" value="InterPro"/>
</dbReference>
<evidence type="ECO:0000313" key="4">
    <source>
        <dbReference type="Proteomes" id="UP000034119"/>
    </source>
</evidence>
<dbReference type="InterPro" id="IPR029063">
    <property type="entry name" value="SAM-dependent_MTases_sf"/>
</dbReference>
<proteinExistence type="predicted"/>
<reference evidence="3 4" key="1">
    <citation type="journal article" date="2015" name="Nature">
        <title>rRNA introns, odd ribosomes, and small enigmatic genomes across a large radiation of phyla.</title>
        <authorList>
            <person name="Brown C.T."/>
            <person name="Hug L.A."/>
            <person name="Thomas B.C."/>
            <person name="Sharon I."/>
            <person name="Castelle C.J."/>
            <person name="Singh A."/>
            <person name="Wilkins M.J."/>
            <person name="Williams K.H."/>
            <person name="Banfield J.F."/>
        </authorList>
    </citation>
    <scope>NUCLEOTIDE SEQUENCE [LARGE SCALE GENOMIC DNA]</scope>
</reference>
<dbReference type="PANTHER" id="PTHR43542">
    <property type="entry name" value="METHYLTRANSFERASE"/>
    <property type="match status" value="1"/>
</dbReference>
<dbReference type="PROSITE" id="PS00092">
    <property type="entry name" value="N6_MTASE"/>
    <property type="match status" value="1"/>
</dbReference>
<dbReference type="PANTHER" id="PTHR43542:SF1">
    <property type="entry name" value="METHYLTRANSFERASE"/>
    <property type="match status" value="1"/>
</dbReference>
<evidence type="ECO:0000256" key="1">
    <source>
        <dbReference type="ARBA" id="ARBA00022603"/>
    </source>
</evidence>
<dbReference type="InterPro" id="IPR002052">
    <property type="entry name" value="DNA_methylase_N6_adenine_CS"/>
</dbReference>
<sequence length="178" mass="20013">MRISGGKLKGRTLKIPKVRDIRPTQEAIRLNIFNILGELVKDRKVLDLYAGSGSLGIEALSRGAREAIFIESNKQACQAIRENITPQQISSRAKVICRDVKQSLLNFPVRDIDLVFLDPPYAIGKMDHIFQALFPLLKRGAIVIYEHAKTTEAPQIEGLRVFDHRLYGGTKVTFLTKD</sequence>
<evidence type="ECO:0000256" key="2">
    <source>
        <dbReference type="ARBA" id="ARBA00022679"/>
    </source>
</evidence>
<accession>A0A0G1VH17</accession>
<dbReference type="CDD" id="cd02440">
    <property type="entry name" value="AdoMet_MTases"/>
    <property type="match status" value="1"/>
</dbReference>
<organism evidence="3 4">
    <name type="scientific">candidate division CPR1 bacterium GW2011_GWC1_49_13</name>
    <dbReference type="NCBI Taxonomy" id="1618342"/>
    <lineage>
        <taxon>Bacteria</taxon>
        <taxon>candidate division CPR1</taxon>
    </lineage>
</organism>
<dbReference type="AlphaFoldDB" id="A0A0G1VH17"/>
<name>A0A0G1VH17_9BACT</name>
<dbReference type="SUPFAM" id="SSF53335">
    <property type="entry name" value="S-adenosyl-L-methionine-dependent methyltransferases"/>
    <property type="match status" value="1"/>
</dbReference>
<dbReference type="PATRIC" id="fig|1618342.3.peg.480"/>
<evidence type="ECO:0000313" key="3">
    <source>
        <dbReference type="EMBL" id="KKW05565.1"/>
    </source>
</evidence>
<dbReference type="Pfam" id="PF03602">
    <property type="entry name" value="Cons_hypoth95"/>
    <property type="match status" value="1"/>
</dbReference>
<dbReference type="InterPro" id="IPR004398">
    <property type="entry name" value="RNA_MeTrfase_RsmD"/>
</dbReference>
<dbReference type="NCBIfam" id="TIGR00095">
    <property type="entry name" value="16S rRNA (guanine(966)-N(2))-methyltransferase RsmD"/>
    <property type="match status" value="1"/>
</dbReference>
<dbReference type="GO" id="GO:0008168">
    <property type="term" value="F:methyltransferase activity"/>
    <property type="evidence" value="ECO:0007669"/>
    <property type="project" value="UniProtKB-KW"/>
</dbReference>
<keyword evidence="2 3" id="KW-0808">Transferase</keyword>